<proteinExistence type="predicted"/>
<dbReference type="Pfam" id="PF00400">
    <property type="entry name" value="WD40"/>
    <property type="match status" value="2"/>
</dbReference>
<evidence type="ECO:0000259" key="5">
    <source>
        <dbReference type="Pfam" id="PF01408"/>
    </source>
</evidence>
<dbReference type="EMBL" id="CP036271">
    <property type="protein sequence ID" value="QDT52175.1"/>
    <property type="molecule type" value="Genomic_DNA"/>
</dbReference>
<reference evidence="6 7" key="1">
    <citation type="submission" date="2019-02" db="EMBL/GenBank/DDBJ databases">
        <title>Deep-cultivation of Planctomycetes and their phenomic and genomic characterization uncovers novel biology.</title>
        <authorList>
            <person name="Wiegand S."/>
            <person name="Jogler M."/>
            <person name="Boedeker C."/>
            <person name="Pinto D."/>
            <person name="Vollmers J."/>
            <person name="Rivas-Marin E."/>
            <person name="Kohn T."/>
            <person name="Peeters S.H."/>
            <person name="Heuer A."/>
            <person name="Rast P."/>
            <person name="Oberbeckmann S."/>
            <person name="Bunk B."/>
            <person name="Jeske O."/>
            <person name="Meyerdierks A."/>
            <person name="Storesund J.E."/>
            <person name="Kallscheuer N."/>
            <person name="Luecker S."/>
            <person name="Lage O.M."/>
            <person name="Pohl T."/>
            <person name="Merkel B.J."/>
            <person name="Hornburger P."/>
            <person name="Mueller R.-W."/>
            <person name="Bruemmer F."/>
            <person name="Labrenz M."/>
            <person name="Spormann A.M."/>
            <person name="Op den Camp H."/>
            <person name="Overmann J."/>
            <person name="Amann R."/>
            <person name="Jetten M.S.M."/>
            <person name="Mascher T."/>
            <person name="Medema M.H."/>
            <person name="Devos D.P."/>
            <person name="Kaster A.-K."/>
            <person name="Ovreas L."/>
            <person name="Rohde M."/>
            <person name="Galperin M.Y."/>
            <person name="Jogler C."/>
        </authorList>
    </citation>
    <scope>NUCLEOTIDE SEQUENCE [LARGE SCALE GENOMIC DNA]</scope>
    <source>
        <strain evidence="6 7">Pan44</strain>
    </source>
</reference>
<keyword evidence="2" id="KW-0677">Repeat</keyword>
<dbReference type="GO" id="GO:0000166">
    <property type="term" value="F:nucleotide binding"/>
    <property type="evidence" value="ECO:0007669"/>
    <property type="project" value="InterPro"/>
</dbReference>
<dbReference type="KEGG" id="ccos:Pan44_01840"/>
<feature type="repeat" description="WD" evidence="3">
    <location>
        <begin position="305"/>
        <end position="338"/>
    </location>
</feature>
<gene>
    <name evidence="6" type="ORF">Pan44_01840</name>
</gene>
<keyword evidence="7" id="KW-1185">Reference proteome</keyword>
<name>A0A517S7S3_9PLAN</name>
<dbReference type="RefSeq" id="WP_145026357.1">
    <property type="nucleotide sequence ID" value="NZ_CP036271.1"/>
</dbReference>
<dbReference type="Pfam" id="PF01408">
    <property type="entry name" value="GFO_IDH_MocA"/>
    <property type="match status" value="1"/>
</dbReference>
<dbReference type="SUPFAM" id="SSF50998">
    <property type="entry name" value="Quinoprotein alcohol dehydrogenase-like"/>
    <property type="match status" value="1"/>
</dbReference>
<protein>
    <submittedName>
        <fullName evidence="6">WD domain, G-beta repeat</fullName>
    </submittedName>
</protein>
<dbReference type="PROSITE" id="PS50082">
    <property type="entry name" value="WD_REPEATS_2"/>
    <property type="match status" value="1"/>
</dbReference>
<dbReference type="AlphaFoldDB" id="A0A517S7S3"/>
<dbReference type="Gene3D" id="3.40.50.720">
    <property type="entry name" value="NAD(P)-binding Rossmann-like Domain"/>
    <property type="match status" value="1"/>
</dbReference>
<organism evidence="6 7">
    <name type="scientific">Caulifigura coniformis</name>
    <dbReference type="NCBI Taxonomy" id="2527983"/>
    <lineage>
        <taxon>Bacteria</taxon>
        <taxon>Pseudomonadati</taxon>
        <taxon>Planctomycetota</taxon>
        <taxon>Planctomycetia</taxon>
        <taxon>Planctomycetales</taxon>
        <taxon>Planctomycetaceae</taxon>
        <taxon>Caulifigura</taxon>
    </lineage>
</organism>
<keyword evidence="4" id="KW-0732">Signal</keyword>
<dbReference type="SUPFAM" id="SSF51735">
    <property type="entry name" value="NAD(P)-binding Rossmann-fold domains"/>
    <property type="match status" value="1"/>
</dbReference>
<dbReference type="PROSITE" id="PS50294">
    <property type="entry name" value="WD_REPEATS_REGION"/>
    <property type="match status" value="1"/>
</dbReference>
<accession>A0A517S7S3</accession>
<dbReference type="SMART" id="SM00320">
    <property type="entry name" value="WD40"/>
    <property type="match status" value="7"/>
</dbReference>
<dbReference type="InterPro" id="IPR036291">
    <property type="entry name" value="NAD(P)-bd_dom_sf"/>
</dbReference>
<evidence type="ECO:0000313" key="7">
    <source>
        <dbReference type="Proteomes" id="UP000315700"/>
    </source>
</evidence>
<dbReference type="PANTHER" id="PTHR22847:SF637">
    <property type="entry name" value="WD REPEAT DOMAIN 5B"/>
    <property type="match status" value="1"/>
</dbReference>
<dbReference type="PANTHER" id="PTHR22847">
    <property type="entry name" value="WD40 REPEAT PROTEIN"/>
    <property type="match status" value="1"/>
</dbReference>
<dbReference type="InterPro" id="IPR015943">
    <property type="entry name" value="WD40/YVTN_repeat-like_dom_sf"/>
</dbReference>
<feature type="domain" description="Gfo/Idh/MocA-like oxidoreductase N-terminal" evidence="5">
    <location>
        <begin position="466"/>
        <end position="533"/>
    </location>
</feature>
<dbReference type="Proteomes" id="UP000315700">
    <property type="component" value="Chromosome"/>
</dbReference>
<keyword evidence="1 3" id="KW-0853">WD repeat</keyword>
<feature type="chain" id="PRO_5022004970" evidence="4">
    <location>
        <begin position="29"/>
        <end position="729"/>
    </location>
</feature>
<dbReference type="InParanoid" id="A0A517S7S3"/>
<dbReference type="InterPro" id="IPR011047">
    <property type="entry name" value="Quinoprotein_ADH-like_sf"/>
</dbReference>
<evidence type="ECO:0000256" key="3">
    <source>
        <dbReference type="PROSITE-ProRule" id="PRU00221"/>
    </source>
</evidence>
<dbReference type="OrthoDB" id="277950at2"/>
<evidence type="ECO:0000256" key="1">
    <source>
        <dbReference type="ARBA" id="ARBA00022574"/>
    </source>
</evidence>
<feature type="signal peptide" evidence="4">
    <location>
        <begin position="1"/>
        <end position="28"/>
    </location>
</feature>
<dbReference type="CDD" id="cd00200">
    <property type="entry name" value="WD40"/>
    <property type="match status" value="1"/>
</dbReference>
<evidence type="ECO:0000313" key="6">
    <source>
        <dbReference type="EMBL" id="QDT52175.1"/>
    </source>
</evidence>
<dbReference type="Gene3D" id="2.130.10.10">
    <property type="entry name" value="YVTN repeat-like/Quinoprotein amine dehydrogenase"/>
    <property type="match status" value="2"/>
</dbReference>
<sequence precursor="true">MMKLSTRRPLASLFSLLFLLHVAAPVEAQFGVKSATGPKPLAVFTLPDWGTSVAFSSDGRRAAIGTYGKVLIVDVETRTVAREIAVKSGYVRGLAWLNDHVTLVTGCYQAVEFWNVADGANIRSLKVKGYTNDLKVSPDGQILAAAMETGDVRLWNTGDGSERPALSGVREPLLAVAFSADGKLIAAAGGDETRLSRPGVARVWNVSDGTEARALDVVPEKCATDISFSPDGGTLYVADMNDRVTLFDLSTGIARGYFGKHGRPVNSVVPMKDGARVISGAGGRFQDGNLVKVWTAADGKELATLEHHTGKVSRIALSPDESTLLTVSMDKTAALWSVADVLKADAQSPAPVEPRSEAARGRNPWKLSLGPQFAADLKFPEEEGAFKKVGIIGLDTSHSVAFSKEFNSVILPNPKDPTAPKTPTFAPQAKELQGFRVTAAYPKGSNDIEGSVSRVPGYTKDVLAQNVKIVNSIEELLKDVDYVLLESNDGRPHLEQILPVLKARKPVFVDKPIAGSLADAIAIYELARHYQTPVFSSSSLRFTAGAQLTRAGKFGGIMGADAFSPCSLEPTHPDLYWYGIHGVEILFTAMGTGCQTVSRTSTEEFDLAVGTWTGGRVGTFRGIRGAKTAYGLSIFSKTTSRSVDLNNPEGKPVDPKVRPKSLYFPLLAEIARFFKTGTPPVTEAETLEIYAFMSAADESKKQGGKPVAIADVMAKARAEAAEIVKAKLK</sequence>
<dbReference type="InterPro" id="IPR000683">
    <property type="entry name" value="Gfo/Idh/MocA-like_OxRdtase_N"/>
</dbReference>
<evidence type="ECO:0000256" key="4">
    <source>
        <dbReference type="SAM" id="SignalP"/>
    </source>
</evidence>
<dbReference type="InterPro" id="IPR001680">
    <property type="entry name" value="WD40_rpt"/>
</dbReference>
<evidence type="ECO:0000256" key="2">
    <source>
        <dbReference type="ARBA" id="ARBA00022737"/>
    </source>
</evidence>